<proteinExistence type="predicted"/>
<gene>
    <name evidence="1" type="ORF">MMF98_00795</name>
</gene>
<dbReference type="AlphaFoldDB" id="A0A9X2AKP7"/>
<name>A0A9X2AKP7_9BURK</name>
<comment type="caution">
    <text evidence="1">The sequence shown here is derived from an EMBL/GenBank/DDBJ whole genome shotgun (WGS) entry which is preliminary data.</text>
</comment>
<dbReference type="EMBL" id="JALGBI010000001">
    <property type="protein sequence ID" value="MCJ0761733.1"/>
    <property type="molecule type" value="Genomic_DNA"/>
</dbReference>
<sequence>MSVITTFTVNNKLSVNTTNHVLVFLKPIKASTNYQYFAWKDLNPAMNGSQQFNYEIDLGVQISDSASGNPPGPTSPIYAINPGQLFAATNPNSQGPILATTNINQGTIASSQAGVLNMCSTPTTSLSITWTNKGQPVVVVGAAPNDIVNYGKTVTLELEPTLYFMAADPTLVGTDFTLQDYSAMTPYQLTAGTTSVTIDWTRSNNGLGADVFTAA</sequence>
<organism evidence="1 2">
    <name type="scientific">Variovorax terrae</name>
    <dbReference type="NCBI Taxonomy" id="2923278"/>
    <lineage>
        <taxon>Bacteria</taxon>
        <taxon>Pseudomonadati</taxon>
        <taxon>Pseudomonadota</taxon>
        <taxon>Betaproteobacteria</taxon>
        <taxon>Burkholderiales</taxon>
        <taxon>Comamonadaceae</taxon>
        <taxon>Variovorax</taxon>
    </lineage>
</organism>
<keyword evidence="2" id="KW-1185">Reference proteome</keyword>
<dbReference type="RefSeq" id="WP_243303052.1">
    <property type="nucleotide sequence ID" value="NZ_JALGBI010000001.1"/>
</dbReference>
<accession>A0A9X2AKP7</accession>
<evidence type="ECO:0000313" key="2">
    <source>
        <dbReference type="Proteomes" id="UP001139447"/>
    </source>
</evidence>
<evidence type="ECO:0000313" key="1">
    <source>
        <dbReference type="EMBL" id="MCJ0761733.1"/>
    </source>
</evidence>
<reference evidence="1" key="1">
    <citation type="submission" date="2022-03" db="EMBL/GenBank/DDBJ databases">
        <authorList>
            <person name="Woo C.Y."/>
        </authorList>
    </citation>
    <scope>NUCLEOTIDE SEQUENCE</scope>
    <source>
        <strain evidence="1">CYS-02</strain>
    </source>
</reference>
<protein>
    <submittedName>
        <fullName evidence="1">Uncharacterized protein</fullName>
    </submittedName>
</protein>
<dbReference type="Proteomes" id="UP001139447">
    <property type="component" value="Unassembled WGS sequence"/>
</dbReference>